<keyword evidence="1" id="KW-0597">Phosphoprotein</keyword>
<gene>
    <name evidence="3" type="ORF">D2V07_12235</name>
</gene>
<evidence type="ECO:0000256" key="1">
    <source>
        <dbReference type="PROSITE-ProRule" id="PRU00169"/>
    </source>
</evidence>
<dbReference type="GO" id="GO:0000160">
    <property type="term" value="P:phosphorelay signal transduction system"/>
    <property type="evidence" value="ECO:0007669"/>
    <property type="project" value="InterPro"/>
</dbReference>
<name>A0A418NQM7_9SPHN</name>
<dbReference type="Proteomes" id="UP000286576">
    <property type="component" value="Unassembled WGS sequence"/>
</dbReference>
<sequence length="147" mass="15928">MSKTAVSKAGSGKNGKLPKLGRVLLVEDDAVLAMSLEDALLSGGAEEVIICHTMQSTMEQLEDGDRLDAIVLDVHLADRDDGWALAELVDMLGPKRPWIAFSTGSPGDIPKEIAQMGPIFEKPYDPEQLVQVMAAGRKRGLFSRLLR</sequence>
<reference evidence="3 4" key="1">
    <citation type="submission" date="2018-08" db="EMBL/GenBank/DDBJ databases">
        <title>Erythrobacter zhengii sp.nov., a bacterium isolated from deep-sea sediment.</title>
        <authorList>
            <person name="Fang C."/>
            <person name="Wu Y.-H."/>
            <person name="Sun C."/>
            <person name="Wang H."/>
            <person name="Cheng H."/>
            <person name="Meng F.-X."/>
            <person name="Wang C.-S."/>
            <person name="Xu X.-W."/>
        </authorList>
    </citation>
    <scope>NUCLEOTIDE SEQUENCE [LARGE SCALE GENOMIC DNA]</scope>
    <source>
        <strain evidence="3 4">V18</strain>
    </source>
</reference>
<dbReference type="PROSITE" id="PS50110">
    <property type="entry name" value="RESPONSE_REGULATORY"/>
    <property type="match status" value="1"/>
</dbReference>
<dbReference type="Gene3D" id="3.40.50.2300">
    <property type="match status" value="1"/>
</dbReference>
<dbReference type="SMART" id="SM00448">
    <property type="entry name" value="REC"/>
    <property type="match status" value="1"/>
</dbReference>
<evidence type="ECO:0000313" key="4">
    <source>
        <dbReference type="Proteomes" id="UP000286576"/>
    </source>
</evidence>
<dbReference type="Pfam" id="PF00072">
    <property type="entry name" value="Response_reg"/>
    <property type="match status" value="1"/>
</dbReference>
<dbReference type="InterPro" id="IPR001789">
    <property type="entry name" value="Sig_transdc_resp-reg_receiver"/>
</dbReference>
<keyword evidence="4" id="KW-1185">Reference proteome</keyword>
<protein>
    <submittedName>
        <fullName evidence="3">Response regulator</fullName>
    </submittedName>
</protein>
<dbReference type="EMBL" id="QXFL01000005">
    <property type="protein sequence ID" value="RIV85060.1"/>
    <property type="molecule type" value="Genomic_DNA"/>
</dbReference>
<dbReference type="OrthoDB" id="7432514at2"/>
<dbReference type="SUPFAM" id="SSF52172">
    <property type="entry name" value="CheY-like"/>
    <property type="match status" value="1"/>
</dbReference>
<dbReference type="RefSeq" id="WP_119587289.1">
    <property type="nucleotide sequence ID" value="NZ_CAWODQ010000025.1"/>
</dbReference>
<evidence type="ECO:0000313" key="3">
    <source>
        <dbReference type="EMBL" id="RIV85060.1"/>
    </source>
</evidence>
<comment type="caution">
    <text evidence="3">The sequence shown here is derived from an EMBL/GenBank/DDBJ whole genome shotgun (WGS) entry which is preliminary data.</text>
</comment>
<evidence type="ECO:0000259" key="2">
    <source>
        <dbReference type="PROSITE" id="PS50110"/>
    </source>
</evidence>
<dbReference type="InterPro" id="IPR011006">
    <property type="entry name" value="CheY-like_superfamily"/>
</dbReference>
<dbReference type="AlphaFoldDB" id="A0A418NQM7"/>
<feature type="domain" description="Response regulatory" evidence="2">
    <location>
        <begin position="22"/>
        <end position="137"/>
    </location>
</feature>
<feature type="modified residue" description="4-aspartylphosphate" evidence="1">
    <location>
        <position position="73"/>
    </location>
</feature>
<proteinExistence type="predicted"/>
<organism evidence="3 4">
    <name type="scientific">Aurantiacibacter zhengii</name>
    <dbReference type="NCBI Taxonomy" id="2307003"/>
    <lineage>
        <taxon>Bacteria</taxon>
        <taxon>Pseudomonadati</taxon>
        <taxon>Pseudomonadota</taxon>
        <taxon>Alphaproteobacteria</taxon>
        <taxon>Sphingomonadales</taxon>
        <taxon>Erythrobacteraceae</taxon>
        <taxon>Aurantiacibacter</taxon>
    </lineage>
</organism>
<accession>A0A418NQM7</accession>